<feature type="domain" description="PDZ" evidence="12">
    <location>
        <begin position="208"/>
        <end position="294"/>
    </location>
</feature>
<dbReference type="InterPro" id="IPR004387">
    <property type="entry name" value="Pept_M50_Zn"/>
</dbReference>
<evidence type="ECO:0000259" key="12">
    <source>
        <dbReference type="PROSITE" id="PS50106"/>
    </source>
</evidence>
<gene>
    <name evidence="13" type="primary">rseP</name>
    <name evidence="13" type="ORF">G4Y79_16140</name>
</gene>
<evidence type="ECO:0000313" key="14">
    <source>
        <dbReference type="Proteomes" id="UP000594468"/>
    </source>
</evidence>
<evidence type="ECO:0000256" key="9">
    <source>
        <dbReference type="ARBA" id="ARBA00023049"/>
    </source>
</evidence>
<dbReference type="AlphaFoldDB" id="A0A7S8E6E5"/>
<evidence type="ECO:0000256" key="2">
    <source>
        <dbReference type="ARBA" id="ARBA00004141"/>
    </source>
</evidence>
<keyword evidence="8 11" id="KW-1133">Transmembrane helix</keyword>
<evidence type="ECO:0000256" key="5">
    <source>
        <dbReference type="ARBA" id="ARBA00022692"/>
    </source>
</evidence>
<dbReference type="RefSeq" id="WP_195169304.1">
    <property type="nucleotide sequence ID" value="NZ_CP062983.1"/>
</dbReference>
<feature type="transmembrane region" description="Helical" evidence="11">
    <location>
        <begin position="125"/>
        <end position="151"/>
    </location>
</feature>
<dbReference type="SMART" id="SM00228">
    <property type="entry name" value="PDZ"/>
    <property type="match status" value="2"/>
</dbReference>
<dbReference type="Gene3D" id="2.30.42.10">
    <property type="match status" value="2"/>
</dbReference>
<feature type="transmembrane region" description="Helical" evidence="11">
    <location>
        <begin position="453"/>
        <end position="476"/>
    </location>
</feature>
<keyword evidence="6 11" id="KW-0378">Hydrolase</keyword>
<dbReference type="InterPro" id="IPR001478">
    <property type="entry name" value="PDZ"/>
</dbReference>
<evidence type="ECO:0000256" key="8">
    <source>
        <dbReference type="ARBA" id="ARBA00022989"/>
    </source>
</evidence>
<dbReference type="EMBL" id="CP062983">
    <property type="protein sequence ID" value="QPC81231.1"/>
    <property type="molecule type" value="Genomic_DNA"/>
</dbReference>
<protein>
    <recommendedName>
        <fullName evidence="11">Zinc metalloprotease</fullName>
        <ecNumber evidence="11">3.4.24.-</ecNumber>
    </recommendedName>
</protein>
<sequence>MSVLAFALVLIPAIIIHELGHFLAAKMAGISVLEFGIGWPPRLARLFRWGETEIVLNWLPIGGYVMPLGEDMAGPVNEEVAEADEDDAEEKPKHRYEDMRSQLRERGVADEDMVALQDASAGSRIIFMAAGALANVASAIVLFIIVALIGLPEVVGARTQLVQVPQNSVFAQAGVEIGDVIERVNGEMFPTTQDFLQQLVASQDEPITLSLRRAETGDEYEVTLTPGVDTLSPYIFVGGIAEGSPAEAARLRPGDLITALDGVQFDLEDPISTMQARVIEKEGQTILLDILRDGEPYQVTLTPRVNPPAGEGRIGVVIDAVYATNNGVIFVNSVAQEAMIPQPLDKAVSYGINQTGEIIGTVISLPRSLIEGTISPEEARPVSVVGISRIGARFLQQSIDDGTPQLILNFIAMVSIFLGITNLLPVPPLDGGRILFVLIEVLRGKPISPRIEATIISVCMYIILGLAVLIIIYDIINPLTLPT</sequence>
<accession>A0A7S8E6E5</accession>
<keyword evidence="11" id="KW-0479">Metal-binding</keyword>
<dbReference type="GO" id="GO:0004222">
    <property type="term" value="F:metalloendopeptidase activity"/>
    <property type="evidence" value="ECO:0007669"/>
    <property type="project" value="InterPro"/>
</dbReference>
<dbReference type="InterPro" id="IPR008915">
    <property type="entry name" value="Peptidase_M50"/>
</dbReference>
<dbReference type="InterPro" id="IPR041489">
    <property type="entry name" value="PDZ_6"/>
</dbReference>
<feature type="transmembrane region" description="Helical" evidence="11">
    <location>
        <begin position="406"/>
        <end position="424"/>
    </location>
</feature>
<keyword evidence="4 13" id="KW-0645">Protease</keyword>
<dbReference type="Proteomes" id="UP000594468">
    <property type="component" value="Chromosome"/>
</dbReference>
<dbReference type="PANTHER" id="PTHR42837">
    <property type="entry name" value="REGULATOR OF SIGMA-E PROTEASE RSEP"/>
    <property type="match status" value="1"/>
</dbReference>
<dbReference type="PROSITE" id="PS50106">
    <property type="entry name" value="PDZ"/>
    <property type="match status" value="1"/>
</dbReference>
<reference evidence="13 14" key="1">
    <citation type="submission" date="2020-02" db="EMBL/GenBank/DDBJ databases">
        <authorList>
            <person name="Zheng R.K."/>
            <person name="Sun C.M."/>
        </authorList>
    </citation>
    <scope>NUCLEOTIDE SEQUENCE [LARGE SCALE GENOMIC DNA]</scope>
    <source>
        <strain evidence="14">rifampicinis</strain>
    </source>
</reference>
<dbReference type="Pfam" id="PF17820">
    <property type="entry name" value="PDZ_6"/>
    <property type="match status" value="1"/>
</dbReference>
<evidence type="ECO:0000313" key="13">
    <source>
        <dbReference type="EMBL" id="QPC81231.1"/>
    </source>
</evidence>
<name>A0A7S8E6E5_9CHLR</name>
<evidence type="ECO:0000256" key="10">
    <source>
        <dbReference type="ARBA" id="ARBA00023136"/>
    </source>
</evidence>
<dbReference type="KEGG" id="pmet:G4Y79_16140"/>
<keyword evidence="7 11" id="KW-0862">Zinc</keyword>
<evidence type="ECO:0000256" key="11">
    <source>
        <dbReference type="RuleBase" id="RU362031"/>
    </source>
</evidence>
<comment type="similarity">
    <text evidence="3 11">Belongs to the peptidase M50B family.</text>
</comment>
<evidence type="ECO:0000256" key="1">
    <source>
        <dbReference type="ARBA" id="ARBA00001947"/>
    </source>
</evidence>
<dbReference type="NCBIfam" id="TIGR00054">
    <property type="entry name" value="RIP metalloprotease RseP"/>
    <property type="match status" value="1"/>
</dbReference>
<evidence type="ECO:0000256" key="7">
    <source>
        <dbReference type="ARBA" id="ARBA00022833"/>
    </source>
</evidence>
<dbReference type="CDD" id="cd06163">
    <property type="entry name" value="S2P-M50_PDZ_RseP-like"/>
    <property type="match status" value="1"/>
</dbReference>
<dbReference type="GO" id="GO:0006508">
    <property type="term" value="P:proteolysis"/>
    <property type="evidence" value="ECO:0007669"/>
    <property type="project" value="UniProtKB-KW"/>
</dbReference>
<evidence type="ECO:0000256" key="6">
    <source>
        <dbReference type="ARBA" id="ARBA00022801"/>
    </source>
</evidence>
<evidence type="ECO:0000256" key="3">
    <source>
        <dbReference type="ARBA" id="ARBA00007931"/>
    </source>
</evidence>
<proteinExistence type="inferred from homology"/>
<dbReference type="GO" id="GO:0046872">
    <property type="term" value="F:metal ion binding"/>
    <property type="evidence" value="ECO:0007669"/>
    <property type="project" value="UniProtKB-KW"/>
</dbReference>
<keyword evidence="9 11" id="KW-0482">Metalloprotease</keyword>
<comment type="subcellular location">
    <subcellularLocation>
        <location evidence="2">Membrane</location>
        <topology evidence="2">Multi-pass membrane protein</topology>
    </subcellularLocation>
</comment>
<evidence type="ECO:0000256" key="4">
    <source>
        <dbReference type="ARBA" id="ARBA00022670"/>
    </source>
</evidence>
<dbReference type="EC" id="3.4.24.-" evidence="11"/>
<dbReference type="SUPFAM" id="SSF50156">
    <property type="entry name" value="PDZ domain-like"/>
    <property type="match status" value="2"/>
</dbReference>
<keyword evidence="5 11" id="KW-0812">Transmembrane</keyword>
<dbReference type="GO" id="GO:0016020">
    <property type="term" value="C:membrane"/>
    <property type="evidence" value="ECO:0007669"/>
    <property type="project" value="UniProtKB-SubCell"/>
</dbReference>
<keyword evidence="14" id="KW-1185">Reference proteome</keyword>
<dbReference type="InterPro" id="IPR036034">
    <property type="entry name" value="PDZ_sf"/>
</dbReference>
<dbReference type="Pfam" id="PF02163">
    <property type="entry name" value="Peptidase_M50"/>
    <property type="match status" value="1"/>
</dbReference>
<dbReference type="PANTHER" id="PTHR42837:SF2">
    <property type="entry name" value="MEMBRANE METALLOPROTEASE ARASP2, CHLOROPLASTIC-RELATED"/>
    <property type="match status" value="1"/>
</dbReference>
<keyword evidence="10 11" id="KW-0472">Membrane</keyword>
<organism evidence="13 14">
    <name type="scientific">Phototrophicus methaneseepsis</name>
    <dbReference type="NCBI Taxonomy" id="2710758"/>
    <lineage>
        <taxon>Bacteria</taxon>
        <taxon>Bacillati</taxon>
        <taxon>Chloroflexota</taxon>
        <taxon>Candidatus Thermofontia</taxon>
        <taxon>Phototrophicales</taxon>
        <taxon>Phototrophicaceae</taxon>
        <taxon>Phototrophicus</taxon>
    </lineage>
</organism>
<comment type="cofactor">
    <cofactor evidence="1 11">
        <name>Zn(2+)</name>
        <dbReference type="ChEBI" id="CHEBI:29105"/>
    </cofactor>
</comment>